<keyword evidence="3" id="KW-1185">Reference proteome</keyword>
<dbReference type="RefSeq" id="WP_126581179.1">
    <property type="nucleotide sequence ID" value="NZ_BIFR01000001.1"/>
</dbReference>
<dbReference type="SUPFAM" id="SSF103473">
    <property type="entry name" value="MFS general substrate transporter"/>
    <property type="match status" value="1"/>
</dbReference>
<feature type="transmembrane region" description="Helical" evidence="1">
    <location>
        <begin position="22"/>
        <end position="45"/>
    </location>
</feature>
<keyword evidence="1" id="KW-0472">Membrane</keyword>
<keyword evidence="1" id="KW-0812">Transmembrane</keyword>
<comment type="caution">
    <text evidence="2">The sequence shown here is derived from an EMBL/GenBank/DDBJ whole genome shotgun (WGS) entry which is preliminary data.</text>
</comment>
<dbReference type="InterPro" id="IPR053160">
    <property type="entry name" value="MFS_DHA3_Transporter"/>
</dbReference>
<dbReference type="InterPro" id="IPR036259">
    <property type="entry name" value="MFS_trans_sf"/>
</dbReference>
<evidence type="ECO:0000256" key="1">
    <source>
        <dbReference type="SAM" id="Phobius"/>
    </source>
</evidence>
<feature type="transmembrane region" description="Helical" evidence="1">
    <location>
        <begin position="181"/>
        <end position="203"/>
    </location>
</feature>
<feature type="transmembrane region" description="Helical" evidence="1">
    <location>
        <begin position="112"/>
        <end position="132"/>
    </location>
</feature>
<feature type="transmembrane region" description="Helical" evidence="1">
    <location>
        <begin position="268"/>
        <end position="292"/>
    </location>
</feature>
<gene>
    <name evidence="2" type="ORF">KTT_35340</name>
</gene>
<evidence type="ECO:0000313" key="3">
    <source>
        <dbReference type="Proteomes" id="UP000287352"/>
    </source>
</evidence>
<feature type="transmembrane region" description="Helical" evidence="1">
    <location>
        <begin position="235"/>
        <end position="256"/>
    </location>
</feature>
<dbReference type="Pfam" id="PF07690">
    <property type="entry name" value="MFS_1"/>
    <property type="match status" value="1"/>
</dbReference>
<dbReference type="GO" id="GO:0022857">
    <property type="term" value="F:transmembrane transporter activity"/>
    <property type="evidence" value="ECO:0007669"/>
    <property type="project" value="InterPro"/>
</dbReference>
<dbReference type="PANTHER" id="PTHR23530">
    <property type="entry name" value="TRANSPORT PROTEIN-RELATED"/>
    <property type="match status" value="1"/>
</dbReference>
<dbReference type="Proteomes" id="UP000287352">
    <property type="component" value="Unassembled WGS sequence"/>
</dbReference>
<dbReference type="Gene3D" id="1.20.1250.20">
    <property type="entry name" value="MFS general substrate transporter like domains"/>
    <property type="match status" value="1"/>
</dbReference>
<feature type="transmembrane region" description="Helical" evidence="1">
    <location>
        <begin position="363"/>
        <end position="383"/>
    </location>
</feature>
<evidence type="ECO:0008006" key="4">
    <source>
        <dbReference type="Google" id="ProtNLM"/>
    </source>
</evidence>
<organism evidence="2 3">
    <name type="scientific">Tengunoibacter tsumagoiensis</name>
    <dbReference type="NCBI Taxonomy" id="2014871"/>
    <lineage>
        <taxon>Bacteria</taxon>
        <taxon>Bacillati</taxon>
        <taxon>Chloroflexota</taxon>
        <taxon>Ktedonobacteria</taxon>
        <taxon>Ktedonobacterales</taxon>
        <taxon>Dictyobacteraceae</taxon>
        <taxon>Tengunoibacter</taxon>
    </lineage>
</organism>
<evidence type="ECO:0000313" key="2">
    <source>
        <dbReference type="EMBL" id="GCE13675.1"/>
    </source>
</evidence>
<accession>A0A402A3R6</accession>
<keyword evidence="1" id="KW-1133">Transmembrane helix</keyword>
<dbReference type="EMBL" id="BIFR01000001">
    <property type="protein sequence ID" value="GCE13675.1"/>
    <property type="molecule type" value="Genomic_DNA"/>
</dbReference>
<sequence length="421" mass="46477">MKDSLCEATTSSIQVHQPWRRWLATFFCHTSLMRLLFTSAIWMIYLKQHGYSPFTIGLLEMTFHVAKFAAEVPTGIFADLLGRRRSLMMYCLLSAIDTLVYLHPTLPLLFCGFALSGISYAFLGGASDAILWTLTGHATSETPERHTTLYSRFFSLSLMFSIVFEMLGTSLGGYLGTMMEVLPFLCRGVVCLLAIIPLLLLPVQVTDPQQERHDHPNPLTHLLAGLKIVWQSPQLLGLICISGLTESCGTTIYFFVQLQFHDAGFSLSSVGIIMALASLSQFGFTALAPYLLRRIRGKVLLPICFLAQLSGLLLMIVPQSTLNLSGFLVLFQASTAILYPTISTKINERAPEKQRATVLSFETGLFSLAMIVLFPLFGLGLTSSTYSSVYSWTAVALTSGGLITYLVVQARTRWLAQPPLA</sequence>
<proteinExistence type="predicted"/>
<feature type="transmembrane region" description="Helical" evidence="1">
    <location>
        <begin position="299"/>
        <end position="318"/>
    </location>
</feature>
<dbReference type="AlphaFoldDB" id="A0A402A3R6"/>
<name>A0A402A3R6_9CHLR</name>
<feature type="transmembrane region" description="Helical" evidence="1">
    <location>
        <begin position="324"/>
        <end position="342"/>
    </location>
</feature>
<dbReference type="OrthoDB" id="9816124at2"/>
<feature type="transmembrane region" description="Helical" evidence="1">
    <location>
        <begin position="153"/>
        <end position="175"/>
    </location>
</feature>
<dbReference type="PANTHER" id="PTHR23530:SF1">
    <property type="entry name" value="PERMEASE, MAJOR FACILITATOR SUPERFAMILY-RELATED"/>
    <property type="match status" value="1"/>
</dbReference>
<reference evidence="3" key="1">
    <citation type="submission" date="2018-12" db="EMBL/GenBank/DDBJ databases">
        <title>Tengunoibacter tsumagoiensis gen. nov., sp. nov., Dictyobacter kobayashii sp. nov., D. alpinus sp. nov., and D. joshuensis sp. nov. and description of Dictyobacteraceae fam. nov. within the order Ktedonobacterales isolated from Tengu-no-mugimeshi.</title>
        <authorList>
            <person name="Wang C.M."/>
            <person name="Zheng Y."/>
            <person name="Sakai Y."/>
            <person name="Toyoda A."/>
            <person name="Minakuchi Y."/>
            <person name="Abe K."/>
            <person name="Yokota A."/>
            <person name="Yabe S."/>
        </authorList>
    </citation>
    <scope>NUCLEOTIDE SEQUENCE [LARGE SCALE GENOMIC DNA]</scope>
    <source>
        <strain evidence="3">Uno3</strain>
    </source>
</reference>
<feature type="transmembrane region" description="Helical" evidence="1">
    <location>
        <begin position="389"/>
        <end position="408"/>
    </location>
</feature>
<protein>
    <recommendedName>
        <fullName evidence="4">MFS transporter</fullName>
    </recommendedName>
</protein>
<dbReference type="InterPro" id="IPR011701">
    <property type="entry name" value="MFS"/>
</dbReference>